<name>A0A3S2WAC0_9HYPH</name>
<dbReference type="OrthoDB" id="9554455at2"/>
<comment type="caution">
    <text evidence="1">The sequence shown here is derived from an EMBL/GenBank/DDBJ whole genome shotgun (WGS) entry which is preliminary data.</text>
</comment>
<sequence length="92" mass="9705">MADEDGLTLTRIPFKKVRGASRLSALAMKRGGVVGVIVRVSEPGYVPPGVTVRSRVDALLMTAEAPASHLTALDADPKVESVKLSRPLRVVG</sequence>
<dbReference type="RefSeq" id="WP_127729631.1">
    <property type="nucleotide sequence ID" value="NZ_SACP01000011.1"/>
</dbReference>
<keyword evidence="2" id="KW-1185">Reference proteome</keyword>
<protein>
    <submittedName>
        <fullName evidence="1">Uncharacterized protein</fullName>
    </submittedName>
</protein>
<gene>
    <name evidence="1" type="ORF">EOE48_12985</name>
</gene>
<accession>A0A3S2WAC0</accession>
<evidence type="ECO:0000313" key="2">
    <source>
        <dbReference type="Proteomes" id="UP000286997"/>
    </source>
</evidence>
<dbReference type="AlphaFoldDB" id="A0A3S2WAC0"/>
<reference evidence="1 2" key="1">
    <citation type="submission" date="2019-01" db="EMBL/GenBank/DDBJ databases">
        <authorList>
            <person name="Chen W.-M."/>
        </authorList>
    </citation>
    <scope>NUCLEOTIDE SEQUENCE [LARGE SCALE GENOMIC DNA]</scope>
    <source>
        <strain evidence="1 2">TER-1</strain>
    </source>
</reference>
<dbReference type="Proteomes" id="UP000286997">
    <property type="component" value="Unassembled WGS sequence"/>
</dbReference>
<evidence type="ECO:0000313" key="1">
    <source>
        <dbReference type="EMBL" id="RVU17791.1"/>
    </source>
</evidence>
<proteinExistence type="predicted"/>
<organism evidence="1 2">
    <name type="scientific">Methylobacterium oryzihabitans</name>
    <dbReference type="NCBI Taxonomy" id="2499852"/>
    <lineage>
        <taxon>Bacteria</taxon>
        <taxon>Pseudomonadati</taxon>
        <taxon>Pseudomonadota</taxon>
        <taxon>Alphaproteobacteria</taxon>
        <taxon>Hyphomicrobiales</taxon>
        <taxon>Methylobacteriaceae</taxon>
        <taxon>Methylobacterium</taxon>
    </lineage>
</organism>
<dbReference type="EMBL" id="SACP01000011">
    <property type="protein sequence ID" value="RVU17791.1"/>
    <property type="molecule type" value="Genomic_DNA"/>
</dbReference>